<feature type="repeat" description="WD" evidence="3">
    <location>
        <begin position="356"/>
        <end position="387"/>
    </location>
</feature>
<dbReference type="InParanoid" id="A0A6C2YM79"/>
<dbReference type="Pfam" id="PF07635">
    <property type="entry name" value="PSCyt1"/>
    <property type="match status" value="1"/>
</dbReference>
<dbReference type="CDD" id="cd00200">
    <property type="entry name" value="WD40"/>
    <property type="match status" value="1"/>
</dbReference>
<evidence type="ECO:0000313" key="6">
    <source>
        <dbReference type="EMBL" id="VIP02329.1"/>
    </source>
</evidence>
<gene>
    <name evidence="6" type="ORF">GMBLW1_16310</name>
</gene>
<feature type="signal peptide" evidence="4">
    <location>
        <begin position="1"/>
        <end position="32"/>
    </location>
</feature>
<feature type="repeat" description="WD" evidence="3">
    <location>
        <begin position="399"/>
        <end position="440"/>
    </location>
</feature>
<keyword evidence="4" id="KW-0732">Signal</keyword>
<sequence>MRSTRLCCWLCALASLLAICWLTHGPISTVSAADPAKPAAGKPVSFLNDVAPIFKEHCFACHDAKKRNGKYEMTTYEKIMAGGAGGEQIVAHNADESELYDLLVTQEERRMPPRDKGDAIPKEKAEIVKRWIQEGAKLDAGADPKADLVKELRIRWQPPTPPVAYKYPSIVNALAFAPDGKSLVVGGHHELTVWSAGDGKLLRRIHTRAERAYAMAFLPDGKLAVAGGRPGQEGDVRIYDINAAAKGEIGGVPFLDGVNDPKVSVAKLIEVDDSILCLAISPDGKKLAAGGCDRNIRVWDLSAGYSAAKLEQAIENHADWVLGVIFTQDGKQLLSSSRDKTAKVWDLTAKESVLTFPQHQNTVFDVAVSTDGKTGYSVGADKQMRAWVTSGDGKQVRATGGHGDEVYKLQYFAKGEWMVTCSADKTVRLWDAKKGNQLKELTGMTDFVYGLTISSDGTLVAAGAYDGEVKIWSVPDGKLVKAFNASPGFVPAAAKK</sequence>
<dbReference type="EMBL" id="LR586016">
    <property type="protein sequence ID" value="VIP02329.1"/>
    <property type="molecule type" value="Genomic_DNA"/>
</dbReference>
<dbReference type="AlphaFoldDB" id="A0A6C2YM79"/>
<dbReference type="InterPro" id="IPR019775">
    <property type="entry name" value="WD40_repeat_CS"/>
</dbReference>
<evidence type="ECO:0000259" key="5">
    <source>
        <dbReference type="Pfam" id="PF07635"/>
    </source>
</evidence>
<keyword evidence="1 3" id="KW-0853">WD repeat</keyword>
<dbReference type="PROSITE" id="PS50294">
    <property type="entry name" value="WD_REPEATS_REGION"/>
    <property type="match status" value="4"/>
</dbReference>
<accession>A0A6C2YM79</accession>
<dbReference type="KEGG" id="tim:GMBLW1_16310"/>
<feature type="repeat" description="WD" evidence="3">
    <location>
        <begin position="441"/>
        <end position="482"/>
    </location>
</feature>
<dbReference type="Proteomes" id="UP000464378">
    <property type="component" value="Chromosome"/>
</dbReference>
<evidence type="ECO:0000313" key="7">
    <source>
        <dbReference type="Proteomes" id="UP000464378"/>
    </source>
</evidence>
<feature type="repeat" description="WD" evidence="3">
    <location>
        <begin position="268"/>
        <end position="309"/>
    </location>
</feature>
<dbReference type="InterPro" id="IPR001680">
    <property type="entry name" value="WD40_rpt"/>
</dbReference>
<name>A0A6C2YM79_9BACT</name>
<dbReference type="GO" id="GO:0020037">
    <property type="term" value="F:heme binding"/>
    <property type="evidence" value="ECO:0007669"/>
    <property type="project" value="InterPro"/>
</dbReference>
<dbReference type="PROSITE" id="PS00678">
    <property type="entry name" value="WD_REPEATS_1"/>
    <property type="match status" value="3"/>
</dbReference>
<dbReference type="RefSeq" id="WP_162657514.1">
    <property type="nucleotide sequence ID" value="NZ_LR593887.1"/>
</dbReference>
<dbReference type="EMBL" id="LR593887">
    <property type="protein sequence ID" value="VTS01073.1"/>
    <property type="molecule type" value="Genomic_DNA"/>
</dbReference>
<evidence type="ECO:0000256" key="3">
    <source>
        <dbReference type="PROSITE-ProRule" id="PRU00221"/>
    </source>
</evidence>
<dbReference type="InterPro" id="IPR011429">
    <property type="entry name" value="Cyt_c_Planctomycete-type"/>
</dbReference>
<dbReference type="PANTHER" id="PTHR22847">
    <property type="entry name" value="WD40 REPEAT PROTEIN"/>
    <property type="match status" value="1"/>
</dbReference>
<keyword evidence="2" id="KW-0677">Repeat</keyword>
<feature type="domain" description="Cytochrome C Planctomycete-type" evidence="5">
    <location>
        <begin position="58"/>
        <end position="115"/>
    </location>
</feature>
<dbReference type="Pfam" id="PF00400">
    <property type="entry name" value="WD40"/>
    <property type="match status" value="6"/>
</dbReference>
<dbReference type="SMART" id="SM00320">
    <property type="entry name" value="WD40"/>
    <property type="match status" value="7"/>
</dbReference>
<dbReference type="Gene3D" id="2.130.10.10">
    <property type="entry name" value="YVTN repeat-like/Quinoprotein amine dehydrogenase"/>
    <property type="match status" value="2"/>
</dbReference>
<evidence type="ECO:0000256" key="4">
    <source>
        <dbReference type="SAM" id="SignalP"/>
    </source>
</evidence>
<dbReference type="PROSITE" id="PS50082">
    <property type="entry name" value="WD_REPEATS_2"/>
    <property type="match status" value="5"/>
</dbReference>
<feature type="repeat" description="WD" evidence="3">
    <location>
        <begin position="314"/>
        <end position="355"/>
    </location>
</feature>
<dbReference type="InterPro" id="IPR011047">
    <property type="entry name" value="Quinoprotein_ADH-like_sf"/>
</dbReference>
<organism evidence="6">
    <name type="scientific">Tuwongella immobilis</name>
    <dbReference type="NCBI Taxonomy" id="692036"/>
    <lineage>
        <taxon>Bacteria</taxon>
        <taxon>Pseudomonadati</taxon>
        <taxon>Planctomycetota</taxon>
        <taxon>Planctomycetia</taxon>
        <taxon>Gemmatales</taxon>
        <taxon>Gemmataceae</taxon>
        <taxon>Tuwongella</taxon>
    </lineage>
</organism>
<dbReference type="PANTHER" id="PTHR22847:SF637">
    <property type="entry name" value="WD REPEAT DOMAIN 5B"/>
    <property type="match status" value="1"/>
</dbReference>
<dbReference type="InterPro" id="IPR015943">
    <property type="entry name" value="WD40/YVTN_repeat-like_dom_sf"/>
</dbReference>
<protein>
    <recommendedName>
        <fullName evidence="5">Cytochrome C Planctomycete-type domain-containing protein</fullName>
    </recommendedName>
</protein>
<keyword evidence="7" id="KW-1185">Reference proteome</keyword>
<dbReference type="GO" id="GO:0009055">
    <property type="term" value="F:electron transfer activity"/>
    <property type="evidence" value="ECO:0007669"/>
    <property type="project" value="InterPro"/>
</dbReference>
<dbReference type="InterPro" id="IPR036909">
    <property type="entry name" value="Cyt_c-like_dom_sf"/>
</dbReference>
<reference evidence="6" key="1">
    <citation type="submission" date="2019-04" db="EMBL/GenBank/DDBJ databases">
        <authorList>
            <consortium name="Science for Life Laboratories"/>
        </authorList>
    </citation>
    <scope>NUCLEOTIDE SEQUENCE</scope>
    <source>
        <strain evidence="6">MBLW1</strain>
    </source>
</reference>
<evidence type="ECO:0000256" key="1">
    <source>
        <dbReference type="ARBA" id="ARBA00022574"/>
    </source>
</evidence>
<dbReference type="InterPro" id="IPR020472">
    <property type="entry name" value="WD40_PAC1"/>
</dbReference>
<dbReference type="PRINTS" id="PR00320">
    <property type="entry name" value="GPROTEINBRPT"/>
</dbReference>
<feature type="chain" id="PRO_5033880153" description="Cytochrome C Planctomycete-type domain-containing protein" evidence="4">
    <location>
        <begin position="33"/>
        <end position="496"/>
    </location>
</feature>
<dbReference type="SUPFAM" id="SSF50998">
    <property type="entry name" value="Quinoprotein alcohol dehydrogenase-like"/>
    <property type="match status" value="1"/>
</dbReference>
<dbReference type="SUPFAM" id="SSF46626">
    <property type="entry name" value="Cytochrome c"/>
    <property type="match status" value="1"/>
</dbReference>
<proteinExistence type="predicted"/>
<evidence type="ECO:0000256" key="2">
    <source>
        <dbReference type="ARBA" id="ARBA00022737"/>
    </source>
</evidence>